<dbReference type="SUPFAM" id="SSF50494">
    <property type="entry name" value="Trypsin-like serine proteases"/>
    <property type="match status" value="1"/>
</dbReference>
<organism evidence="1 2">
    <name type="scientific">Streptomyces genisteinicus</name>
    <dbReference type="NCBI Taxonomy" id="2768068"/>
    <lineage>
        <taxon>Bacteria</taxon>
        <taxon>Bacillati</taxon>
        <taxon>Actinomycetota</taxon>
        <taxon>Actinomycetes</taxon>
        <taxon>Kitasatosporales</taxon>
        <taxon>Streptomycetaceae</taxon>
        <taxon>Streptomyces</taxon>
    </lineage>
</organism>
<dbReference type="EMBL" id="CP060825">
    <property type="protein sequence ID" value="QNP62972.1"/>
    <property type="molecule type" value="Genomic_DNA"/>
</dbReference>
<dbReference type="Proteomes" id="UP000516230">
    <property type="component" value="Chromosome"/>
</dbReference>
<gene>
    <name evidence="1" type="ORF">IAG43_08460</name>
</gene>
<reference evidence="1 2" key="1">
    <citation type="submission" date="2020-08" db="EMBL/GenBank/DDBJ databases">
        <title>A novel species.</title>
        <authorList>
            <person name="Gao J."/>
        </authorList>
    </citation>
    <scope>NUCLEOTIDE SEQUENCE [LARGE SCALE GENOMIC DNA]</scope>
    <source>
        <strain evidence="1 2">CRPJ-33</strain>
    </source>
</reference>
<protein>
    <submittedName>
        <fullName evidence="1">Trypsin-like peptidase domain-containing protein</fullName>
    </submittedName>
</protein>
<keyword evidence="2" id="KW-1185">Reference proteome</keyword>
<proteinExistence type="predicted"/>
<dbReference type="RefSeq" id="WP_187740141.1">
    <property type="nucleotide sequence ID" value="NZ_CP060825.1"/>
</dbReference>
<dbReference type="InterPro" id="IPR009003">
    <property type="entry name" value="Peptidase_S1_PA"/>
</dbReference>
<sequence length="1506" mass="165290">MDDNRVVEIYARTGRQVGSGYLVASGLVLTAYHVAHKDVAAPAGTLRIRTLASVLDGRKEWFDAEIVWPCSPPDVERDPGADAALLRVTDPRWEHRGLLPLRWGRVDGGARVDALALGFPDAEKGDDAVRDTMPVRGAVDPYHGMKTGLLTVHVTGAVPRKRGWHGMSGAALFCGPVLTGVLVLDHDITDRADVLRATPVAELLRLPGFRDQLVESGEAVTVEQVTAPEPPAPAPASPAGGLRPFPPVPAPLPPPGFVGRARETDRAVRFVADGRLIPVEGPEHVGKTAFLTHVLRRKEFGNALPRTLPRLFLDLSVAGGRGGYPVSRALSTLLEADLFGLEHYTEESTTSPEAKREYLIDQVLASSVRHHALVAVIDCAMANTSTEHLESDLDALLASPVFSRSVSFLASNTRIEADGHQQLRRMPSIRLGSLAPDEAAALLTSALDDFGIDVDAAEVLAEADDAMVRRPKILLMGAERYAEKDIGDGARADSLVVACELLDACRITITSAFGTAGCRITENGAPGPLASLIVWAMDREVSLPETVLSRAGLTPAMLSALTASGVLGRQVPDDGGTAPADVRYRLGRATQEALRNLVRVALASAEGARCKEVERAVLLECAHDARELDRVLEGGAKALGLAVLAYADMREEEARRLGLARFLEFAHGWLDRALPDGLPRLRKQMQDFVLVDTAALFAGVERAERQEVHPEAGTDISLAPETEALAQLFSAVAELNLIMRDEPSPENNDRFVAAARATSSALRACTSDIPTQLLRGVDNALYLGARRFGCHAEVVSIREEVVPLLEEQARRRTSGKVGRIVWTVSWILNTVDVRLDMGEEAGEYLRRAGDLLAELPEPDTVRGELTSLALRVRQARARARTTSGEERTAALRTAMELGLTGLSTCAAHLDQIHQVFVWTRRSMETARNYALELRFDDERIALLGAVGRGLEEAYGPQAEWPLTTCLAMTRLLRHVHRRQADPAVTLEGAHSAVGLLLGHEGTLREQAAVGQGSGLVELGQALGFHAWALSENGNRREALTVTLRAERHVEYVVGHSPSAYAYRVWLQLLRQRGDWDGGTGAASGQGAESDFRQAVLRTAQWLREQRTTSRDHALLDLWCIEEKWHRQGRSLYAAAESQSPGKGFRLEDLERVHHERLRYLQGHRKRYGNVLDAFLVEADLEREFRRLLAVHSRTAGNPVDNTAVWAVHRRAEEEWPLSNRRRLARARLHRYTWENAEAVEVLETVVRSSRNGHVRRQAQIAIAESLLLQAQYDLPSGPTRTAALHRAADQLTESLGHRYFRQRVAILRERINLELGEAVDWAATDATFDDLISDGYTTTIGRWLQRQRGVRQDEDAAERSDDDERLSDLLYEDFTNEALIYGLGQLYLRNARVLLAAGSTEAAAEAAKRAYDCFDACRVLLVSWSGEESLVNLFQRAEAVLCAAEALRSPDPFSWRPEKKPSWLHLAVDALQSCSARSVGRFHQICAGEWEAARKLLKTLSVPGQG</sequence>
<name>A0A7H0HR06_9ACTN</name>
<evidence type="ECO:0000313" key="1">
    <source>
        <dbReference type="EMBL" id="QNP62972.1"/>
    </source>
</evidence>
<dbReference type="Gene3D" id="2.40.10.10">
    <property type="entry name" value="Trypsin-like serine proteases"/>
    <property type="match status" value="1"/>
</dbReference>
<accession>A0A7H0HR06</accession>
<dbReference type="InterPro" id="IPR043504">
    <property type="entry name" value="Peptidase_S1_PA_chymotrypsin"/>
</dbReference>
<evidence type="ECO:0000313" key="2">
    <source>
        <dbReference type="Proteomes" id="UP000516230"/>
    </source>
</evidence>
<dbReference type="KEGG" id="sgj:IAG43_08460"/>